<keyword evidence="1" id="KW-0472">Membrane</keyword>
<evidence type="ECO:0000313" key="2">
    <source>
        <dbReference type="EMBL" id="ALL12684.1"/>
    </source>
</evidence>
<feature type="transmembrane region" description="Helical" evidence="1">
    <location>
        <begin position="206"/>
        <end position="239"/>
    </location>
</feature>
<feature type="transmembrane region" description="Helical" evidence="1">
    <location>
        <begin position="121"/>
        <end position="151"/>
    </location>
</feature>
<name>A0A0P0NXC3_9CAUL</name>
<dbReference type="OrthoDB" id="7617808at2"/>
<gene>
    <name evidence="2" type="ORF">AQ619_04565</name>
</gene>
<feature type="transmembrane region" description="Helical" evidence="1">
    <location>
        <begin position="24"/>
        <end position="47"/>
    </location>
</feature>
<dbReference type="RefSeq" id="WP_062144884.1">
    <property type="nucleotide sequence ID" value="NZ_CP013002.1"/>
</dbReference>
<evidence type="ECO:0000256" key="1">
    <source>
        <dbReference type="SAM" id="Phobius"/>
    </source>
</evidence>
<dbReference type="AlphaFoldDB" id="A0A0P0NXC3"/>
<accession>A0A0P0NXC3</accession>
<feature type="transmembrane region" description="Helical" evidence="1">
    <location>
        <begin position="259"/>
        <end position="283"/>
    </location>
</feature>
<reference evidence="2 3" key="1">
    <citation type="submission" date="2015-10" db="EMBL/GenBank/DDBJ databases">
        <title>Conservation of the essential genome among Caulobacter and Brevundimonas species.</title>
        <authorList>
            <person name="Scott D."/>
            <person name="Ely B."/>
        </authorList>
    </citation>
    <scope>NUCLEOTIDE SEQUENCE [LARGE SCALE GENOMIC DNA]</scope>
    <source>
        <strain evidence="2 3">CB4</strain>
    </source>
</reference>
<sequence length="305" mass="31853">MSKFSASDAAFVGFRLVREHPRTVAVWAVLMTVLSLMTSTLTIQLAGPQLNEFMALSADNSVAPEEMLRIMGGLAPLMVFSVLYSLALYAVTLAAVNRIVLRPDDSRSAFLRFGADELRQAGTLILVNLIFLAVYILGILISAVLIGVGVAAGGGPIAGLTGLVSFVGVALLMIFVAVRLSFASTLTFDTGRIAIRASWAMTKGHVGALLGAYLLAVVMAVIVYLLVMTIVAAIGVIASGGITGLGGLFEPDMSSLETFFTPIGITRALFAGVISVLTSLIVFSPAPEIYRILKAGGVEPVATSV</sequence>
<organism evidence="2 3">
    <name type="scientific">Caulobacter henricii</name>
    <dbReference type="NCBI Taxonomy" id="69395"/>
    <lineage>
        <taxon>Bacteria</taxon>
        <taxon>Pseudomonadati</taxon>
        <taxon>Pseudomonadota</taxon>
        <taxon>Alphaproteobacteria</taxon>
        <taxon>Caulobacterales</taxon>
        <taxon>Caulobacteraceae</taxon>
        <taxon>Caulobacter</taxon>
    </lineage>
</organism>
<dbReference type="KEGG" id="chq:AQ619_04565"/>
<feature type="transmembrane region" description="Helical" evidence="1">
    <location>
        <begin position="157"/>
        <end position="178"/>
    </location>
</feature>
<evidence type="ECO:0008006" key="4">
    <source>
        <dbReference type="Google" id="ProtNLM"/>
    </source>
</evidence>
<keyword evidence="3" id="KW-1185">Reference proteome</keyword>
<keyword evidence="1" id="KW-0812">Transmembrane</keyword>
<proteinExistence type="predicted"/>
<feature type="transmembrane region" description="Helical" evidence="1">
    <location>
        <begin position="67"/>
        <end position="100"/>
    </location>
</feature>
<evidence type="ECO:0000313" key="3">
    <source>
        <dbReference type="Proteomes" id="UP000056905"/>
    </source>
</evidence>
<protein>
    <recommendedName>
        <fullName evidence="4">Glycerophosphoryl diester phosphodiesterase membrane domain-containing protein</fullName>
    </recommendedName>
</protein>
<dbReference type="EMBL" id="CP013002">
    <property type="protein sequence ID" value="ALL12684.1"/>
    <property type="molecule type" value="Genomic_DNA"/>
</dbReference>
<dbReference type="STRING" id="69395.AQ619_04565"/>
<dbReference type="Proteomes" id="UP000056905">
    <property type="component" value="Chromosome"/>
</dbReference>
<keyword evidence="1" id="KW-1133">Transmembrane helix</keyword>